<proteinExistence type="predicted"/>
<evidence type="ECO:0000313" key="2">
    <source>
        <dbReference type="EMBL" id="SHJ61275.1"/>
    </source>
</evidence>
<feature type="transmembrane region" description="Helical" evidence="1">
    <location>
        <begin position="255"/>
        <end position="278"/>
    </location>
</feature>
<keyword evidence="1" id="KW-0812">Transmembrane</keyword>
<feature type="transmembrane region" description="Helical" evidence="1">
    <location>
        <begin position="30"/>
        <end position="48"/>
    </location>
</feature>
<dbReference type="EMBL" id="FQYR01000004">
    <property type="protein sequence ID" value="SHJ61275.1"/>
    <property type="molecule type" value="Genomic_DNA"/>
</dbReference>
<protein>
    <recommendedName>
        <fullName evidence="4">FtsX-like permease family protein</fullName>
    </recommendedName>
</protein>
<dbReference type="RefSeq" id="WP_143183785.1">
    <property type="nucleotide sequence ID" value="NZ_FQYR01000004.1"/>
</dbReference>
<evidence type="ECO:0000313" key="3">
    <source>
        <dbReference type="Proteomes" id="UP000184510"/>
    </source>
</evidence>
<dbReference type="InParanoid" id="A0A1M6KQR2"/>
<dbReference type="Proteomes" id="UP000184510">
    <property type="component" value="Unassembled WGS sequence"/>
</dbReference>
<keyword evidence="3" id="KW-1185">Reference proteome</keyword>
<evidence type="ECO:0000256" key="1">
    <source>
        <dbReference type="SAM" id="Phobius"/>
    </source>
</evidence>
<dbReference type="STRING" id="1123071.SAMN02745181_2179"/>
<dbReference type="AlphaFoldDB" id="A0A1M6KQR2"/>
<keyword evidence="1" id="KW-1133">Transmembrane helix</keyword>
<dbReference type="OrthoDB" id="198705at2"/>
<sequence length="383" mass="43613">MKSLILIPSYLWKNTLKRWFENPISPLSKILVPFLLGLLATLVLIFFAESEAQMRQKLKEGNSFDVYITEQSISLDNRLRAQTSIEDEEMWANYYTPDNVLYIRQIFTTVQWRRHQKQIPVIVYGSSLPELDTYREDLEAPTIWLLSKYAENLESKEAIQLGGKQITAIPKSIPPRLQAILNEDTIVAIPIEIALPILREGFTAHVHARFDNIEDVEKFVERAEAFYRIEKRNYQLFSALQVLQGLKKIQQIQQAFRIGIVLSCGLILALILGTIAWLEYRQEVYLLALLRSFGTPRLLLLVHGFLENLTLVSLGIYLSFITWKPIYRLVQERSAGFDLNPADSITLPGTDAQIILLAGIAGVGMAMLPVAFGLRKPTGLILQ</sequence>
<gene>
    <name evidence="2" type="ORF">SAMN02745181_2179</name>
</gene>
<evidence type="ECO:0008006" key="4">
    <source>
        <dbReference type="Google" id="ProtNLM"/>
    </source>
</evidence>
<feature type="transmembrane region" description="Helical" evidence="1">
    <location>
        <begin position="298"/>
        <end position="323"/>
    </location>
</feature>
<organism evidence="2 3">
    <name type="scientific">Rubritalea squalenifaciens DSM 18772</name>
    <dbReference type="NCBI Taxonomy" id="1123071"/>
    <lineage>
        <taxon>Bacteria</taxon>
        <taxon>Pseudomonadati</taxon>
        <taxon>Verrucomicrobiota</taxon>
        <taxon>Verrucomicrobiia</taxon>
        <taxon>Verrucomicrobiales</taxon>
        <taxon>Rubritaleaceae</taxon>
        <taxon>Rubritalea</taxon>
    </lineage>
</organism>
<name>A0A1M6KQR2_9BACT</name>
<reference evidence="2 3" key="1">
    <citation type="submission" date="2016-11" db="EMBL/GenBank/DDBJ databases">
        <authorList>
            <person name="Jaros S."/>
            <person name="Januszkiewicz K."/>
            <person name="Wedrychowicz H."/>
        </authorList>
    </citation>
    <scope>NUCLEOTIDE SEQUENCE [LARGE SCALE GENOMIC DNA]</scope>
    <source>
        <strain evidence="2 3">DSM 18772</strain>
    </source>
</reference>
<feature type="transmembrane region" description="Helical" evidence="1">
    <location>
        <begin position="354"/>
        <end position="374"/>
    </location>
</feature>
<accession>A0A1M6KQR2</accession>
<keyword evidence="1" id="KW-0472">Membrane</keyword>